<dbReference type="GO" id="GO:0071555">
    <property type="term" value="P:cell wall organization"/>
    <property type="evidence" value="ECO:0007669"/>
    <property type="project" value="UniProtKB-KW"/>
</dbReference>
<evidence type="ECO:0000256" key="1">
    <source>
        <dbReference type="ARBA" id="ARBA00004401"/>
    </source>
</evidence>
<dbReference type="InterPro" id="IPR050386">
    <property type="entry name" value="Glycosyl_hydrolase_5"/>
</dbReference>
<dbReference type="Gene3D" id="3.20.20.80">
    <property type="entry name" value="Glycosidases"/>
    <property type="match status" value="1"/>
</dbReference>
<dbReference type="AlphaFoldDB" id="A0A316V3W6"/>
<evidence type="ECO:0000256" key="8">
    <source>
        <dbReference type="ARBA" id="ARBA00023136"/>
    </source>
</evidence>
<dbReference type="FunFam" id="3.20.20.80:FF:000033">
    <property type="entry name" value="Glucan 1,3-beta-glucosidase A"/>
    <property type="match status" value="1"/>
</dbReference>
<dbReference type="GO" id="GO:0005886">
    <property type="term" value="C:plasma membrane"/>
    <property type="evidence" value="ECO:0007669"/>
    <property type="project" value="UniProtKB-SubCell"/>
</dbReference>
<keyword evidence="8 17" id="KW-0472">Membrane</keyword>
<feature type="transmembrane region" description="Helical" evidence="17">
    <location>
        <begin position="206"/>
        <end position="231"/>
    </location>
</feature>
<evidence type="ECO:0000256" key="7">
    <source>
        <dbReference type="ARBA" id="ARBA00022989"/>
    </source>
</evidence>
<dbReference type="InterPro" id="IPR017853">
    <property type="entry name" value="GH"/>
</dbReference>
<feature type="domain" description="Glycoside hydrolase family 5" evidence="18">
    <location>
        <begin position="370"/>
        <end position="645"/>
    </location>
</feature>
<sequence length="859" mass="92654">MVAPPASGDSSSRRRSEIAGGESPNLRTPYSPHLESGSRMPSWAGQSYHDGSSDRATSPLGSPGLEEPGVGSLRSPPMSSVRNSRYSAVPVSEDAGHFPQSGRSTPAWLNTDRRSGAFSSAASYANFNEAGMPRDKSRTHSFSSTAMLGRDYDSVAGLNAVAMDKYEGGSWDRSKEPGGGSGDGHPRAAHLSRYGIGAGASKRKKCIIITILAVIVAIVVIAVAVPVAIIYGGDGGSGKAKGTTETDGHGHGKNGELLTTGGNGTVIDLGNGSSFTYINQYGGFWVSDFLNDSARAQSYTKPLSQDWDWANDRMFGVNLGGWLITEPFIAPSLYQPYANTSSPAVDEYTLSNQWLSEGGQANLEKKMRDHYDNFITEQDFAMIAGAGLNWVRLPIGFWAFETISGEPYLAKVSWEYVLKAIKWARKYGLRINLDLHAVPGGQNTYNHSGRLNSFAWLNGVMGIANAQRTLNYIRTMIEFTSQPEIRKVVPLVSILNEPNIPRGIGLDQLKSFYVEAYTMIRNITGTGEGNGPFIGLHDGFMGVNSYNGFLTNADRVAYDTHPYICFTPPFGDSYDAGISNVCSNFAHNTDSALASNGAYMAGEWSLALNDCGLYLNNVNQGTRYEGTYPGSTQRYGSCEGWDNWQSFDDTRKANLKRFAIAQMSSLRNFFFWTWHIGNSIDTGDTVNPMWNYKLGLQQGWMPTNINDIVAGACQNEAKSLTISSSSTSWSGSFQAWQTGKAQGYSISTGSYAWPPATLQTTNGQATASMTDPVSNLPSYTATGPILTVPSPTYSATVAKQALPSVGAWFNPSDTAPMYTAIANCPYPTDPYYNGTLPSGFPCGGNNARRSEPTAAPRLA</sequence>
<evidence type="ECO:0000313" key="19">
    <source>
        <dbReference type="EMBL" id="PWN30893.1"/>
    </source>
</evidence>
<dbReference type="PANTHER" id="PTHR31297:SF34">
    <property type="entry name" value="GLUCAN 1,3-BETA-GLUCOSIDASE 2"/>
    <property type="match status" value="1"/>
</dbReference>
<dbReference type="GO" id="GO:0009986">
    <property type="term" value="C:cell surface"/>
    <property type="evidence" value="ECO:0007669"/>
    <property type="project" value="TreeGrafter"/>
</dbReference>
<dbReference type="RefSeq" id="XP_025365505.1">
    <property type="nucleotide sequence ID" value="XM_025505257.1"/>
</dbReference>
<keyword evidence="4 17" id="KW-0812">Transmembrane</keyword>
<evidence type="ECO:0000256" key="12">
    <source>
        <dbReference type="ARBA" id="ARBA00036824"/>
    </source>
</evidence>
<keyword evidence="5 19" id="KW-0378">Hydrolase</keyword>
<protein>
    <recommendedName>
        <fullName evidence="14">glucan 1,3-beta-glucosidase</fullName>
        <ecNumber evidence="14">3.2.1.58</ecNumber>
    </recommendedName>
    <alternativeName>
        <fullName evidence="15">Exo-1,3-beta-glucanase D</fullName>
    </alternativeName>
</protein>
<comment type="catalytic activity">
    <reaction evidence="12">
        <text>Successive hydrolysis of beta-D-glucose units from the non-reducing ends of (1-&gt;3)-beta-D-glucans, releasing alpha-glucose.</text>
        <dbReference type="EC" id="3.2.1.58"/>
    </reaction>
</comment>
<evidence type="ECO:0000256" key="4">
    <source>
        <dbReference type="ARBA" id="ARBA00022692"/>
    </source>
</evidence>
<evidence type="ECO:0000256" key="6">
    <source>
        <dbReference type="ARBA" id="ARBA00022968"/>
    </source>
</evidence>
<keyword evidence="10" id="KW-0326">Glycosidase</keyword>
<dbReference type="SUPFAM" id="SSF51445">
    <property type="entry name" value="(Trans)glycosidases"/>
    <property type="match status" value="1"/>
</dbReference>
<feature type="compositionally biased region" description="Basic and acidic residues" evidence="16">
    <location>
        <begin position="242"/>
        <end position="254"/>
    </location>
</feature>
<dbReference type="PANTHER" id="PTHR31297">
    <property type="entry name" value="GLUCAN ENDO-1,6-BETA-GLUCOSIDASE B"/>
    <property type="match status" value="1"/>
</dbReference>
<keyword evidence="9" id="KW-0325">Glycoprotein</keyword>
<reference evidence="19 20" key="1">
    <citation type="journal article" date="2018" name="Mol. Biol. Evol.">
        <title>Broad Genomic Sampling Reveals a Smut Pathogenic Ancestry of the Fungal Clade Ustilaginomycotina.</title>
        <authorList>
            <person name="Kijpornyongpan T."/>
            <person name="Mondo S.J."/>
            <person name="Barry K."/>
            <person name="Sandor L."/>
            <person name="Lee J."/>
            <person name="Lipzen A."/>
            <person name="Pangilinan J."/>
            <person name="LaButti K."/>
            <person name="Hainaut M."/>
            <person name="Henrissat B."/>
            <person name="Grigoriev I.V."/>
            <person name="Spatafora J.W."/>
            <person name="Aime M.C."/>
        </authorList>
    </citation>
    <scope>NUCLEOTIDE SEQUENCE [LARGE SCALE GENOMIC DNA]</scope>
    <source>
        <strain evidence="19 20">MCA 5214</strain>
    </source>
</reference>
<evidence type="ECO:0000256" key="14">
    <source>
        <dbReference type="ARBA" id="ARBA00038929"/>
    </source>
</evidence>
<evidence type="ECO:0000256" key="2">
    <source>
        <dbReference type="ARBA" id="ARBA00005641"/>
    </source>
</evidence>
<dbReference type="InterPro" id="IPR001547">
    <property type="entry name" value="Glyco_hydro_5"/>
</dbReference>
<dbReference type="GO" id="GO:0005576">
    <property type="term" value="C:extracellular region"/>
    <property type="evidence" value="ECO:0007669"/>
    <property type="project" value="TreeGrafter"/>
</dbReference>
<evidence type="ECO:0000256" key="16">
    <source>
        <dbReference type="SAM" id="MobiDB-lite"/>
    </source>
</evidence>
<name>A0A316V3W6_9BASI</name>
<evidence type="ECO:0000256" key="11">
    <source>
        <dbReference type="ARBA" id="ARBA00023316"/>
    </source>
</evidence>
<dbReference type="OrthoDB" id="62120at2759"/>
<comment type="function">
    <text evidence="13">Glucosidase involved in the degradation of cellulosic biomass. Active on lichenan.</text>
</comment>
<evidence type="ECO:0000313" key="20">
    <source>
        <dbReference type="Proteomes" id="UP000245884"/>
    </source>
</evidence>
<evidence type="ECO:0000256" key="17">
    <source>
        <dbReference type="SAM" id="Phobius"/>
    </source>
</evidence>
<dbReference type="STRING" id="1569628.A0A316V3W6"/>
<dbReference type="GO" id="GO:0009251">
    <property type="term" value="P:glucan catabolic process"/>
    <property type="evidence" value="ECO:0007669"/>
    <property type="project" value="TreeGrafter"/>
</dbReference>
<evidence type="ECO:0000259" key="18">
    <source>
        <dbReference type="Pfam" id="PF00150"/>
    </source>
</evidence>
<dbReference type="Proteomes" id="UP000245884">
    <property type="component" value="Unassembled WGS sequence"/>
</dbReference>
<evidence type="ECO:0000256" key="10">
    <source>
        <dbReference type="ARBA" id="ARBA00023295"/>
    </source>
</evidence>
<dbReference type="Pfam" id="PF00150">
    <property type="entry name" value="Cellulase"/>
    <property type="match status" value="1"/>
</dbReference>
<keyword evidence="3" id="KW-1003">Cell membrane</keyword>
<evidence type="ECO:0000256" key="13">
    <source>
        <dbReference type="ARBA" id="ARBA00037126"/>
    </source>
</evidence>
<keyword evidence="7 17" id="KW-1133">Transmembrane helix</keyword>
<feature type="region of interest" description="Disordered" evidence="16">
    <location>
        <begin position="1"/>
        <end position="108"/>
    </location>
</feature>
<keyword evidence="6" id="KW-0735">Signal-anchor</keyword>
<evidence type="ECO:0000256" key="15">
    <source>
        <dbReference type="ARBA" id="ARBA00041260"/>
    </source>
</evidence>
<accession>A0A316V3W6</accession>
<evidence type="ECO:0000256" key="3">
    <source>
        <dbReference type="ARBA" id="ARBA00022475"/>
    </source>
</evidence>
<comment type="similarity">
    <text evidence="2">Belongs to the glycosyl hydrolase 5 (cellulase A) family.</text>
</comment>
<evidence type="ECO:0000256" key="9">
    <source>
        <dbReference type="ARBA" id="ARBA00023180"/>
    </source>
</evidence>
<dbReference type="GO" id="GO:0004338">
    <property type="term" value="F:glucan exo-1,3-beta-glucosidase activity"/>
    <property type="evidence" value="ECO:0007669"/>
    <property type="project" value="UniProtKB-EC"/>
</dbReference>
<gene>
    <name evidence="19" type="ORF">BDZ90DRAFT_229881</name>
</gene>
<dbReference type="GeneID" id="37027080"/>
<proteinExistence type="inferred from homology"/>
<comment type="subcellular location">
    <subcellularLocation>
        <location evidence="1">Cell membrane</location>
        <topology evidence="1">Single-pass type II membrane protein</topology>
    </subcellularLocation>
</comment>
<organism evidence="19 20">
    <name type="scientific">Jaminaea rosea</name>
    <dbReference type="NCBI Taxonomy" id="1569628"/>
    <lineage>
        <taxon>Eukaryota</taxon>
        <taxon>Fungi</taxon>
        <taxon>Dikarya</taxon>
        <taxon>Basidiomycota</taxon>
        <taxon>Ustilaginomycotina</taxon>
        <taxon>Exobasidiomycetes</taxon>
        <taxon>Microstromatales</taxon>
        <taxon>Microstromatales incertae sedis</taxon>
        <taxon>Jaminaea</taxon>
    </lineage>
</organism>
<feature type="region of interest" description="Disordered" evidence="16">
    <location>
        <begin position="236"/>
        <end position="257"/>
    </location>
</feature>
<feature type="compositionally biased region" description="Polar residues" evidence="16">
    <location>
        <begin position="77"/>
        <end position="86"/>
    </location>
</feature>
<dbReference type="EC" id="3.2.1.58" evidence="14"/>
<keyword evidence="20" id="KW-1185">Reference proteome</keyword>
<dbReference type="EMBL" id="KZ819662">
    <property type="protein sequence ID" value="PWN30893.1"/>
    <property type="molecule type" value="Genomic_DNA"/>
</dbReference>
<evidence type="ECO:0000256" key="5">
    <source>
        <dbReference type="ARBA" id="ARBA00022801"/>
    </source>
</evidence>
<keyword evidence="11" id="KW-0961">Cell wall biogenesis/degradation</keyword>